<dbReference type="RefSeq" id="WP_380227452.1">
    <property type="nucleotide sequence ID" value="NZ_JBHSOF010000031.1"/>
</dbReference>
<name>A0ABW0X5R7_9ACTN</name>
<reference evidence="2" key="1">
    <citation type="journal article" date="2019" name="Int. J. Syst. Evol. Microbiol.">
        <title>The Global Catalogue of Microorganisms (GCM) 10K type strain sequencing project: providing services to taxonomists for standard genome sequencing and annotation.</title>
        <authorList>
            <consortium name="The Broad Institute Genomics Platform"/>
            <consortium name="The Broad Institute Genome Sequencing Center for Infectious Disease"/>
            <person name="Wu L."/>
            <person name="Ma J."/>
        </authorList>
    </citation>
    <scope>NUCLEOTIDE SEQUENCE [LARGE SCALE GENOMIC DNA]</scope>
    <source>
        <strain evidence="2">CGMCC 4.1437</strain>
    </source>
</reference>
<accession>A0ABW0X5R7</accession>
<protein>
    <submittedName>
        <fullName evidence="1">Uncharacterized protein</fullName>
    </submittedName>
</protein>
<organism evidence="1 2">
    <name type="scientific">Kitasatospora misakiensis</name>
    <dbReference type="NCBI Taxonomy" id="67330"/>
    <lineage>
        <taxon>Bacteria</taxon>
        <taxon>Bacillati</taxon>
        <taxon>Actinomycetota</taxon>
        <taxon>Actinomycetes</taxon>
        <taxon>Kitasatosporales</taxon>
        <taxon>Streptomycetaceae</taxon>
        <taxon>Kitasatospora</taxon>
    </lineage>
</organism>
<sequence length="207" mass="23133">MGFVDEVPVPVSEDWADWLGYARALSEVGDPRGEAIRLEHRGAPADDAELVAVYRQVERECGLDGLRADGSWRFGWSRGFLDNAVFRPAEETAPGRRALVVRLLAELPHSGAHDPDDPEQWEAALVDVLLRHPAAGRLRTLELHLEDHHHSAGRAAEALAARQRPRLAELYLGHHFDTLFELHRTSAGRPLEVVRYLHDPVVPHELG</sequence>
<evidence type="ECO:0000313" key="2">
    <source>
        <dbReference type="Proteomes" id="UP001595975"/>
    </source>
</evidence>
<comment type="caution">
    <text evidence="1">The sequence shown here is derived from an EMBL/GenBank/DDBJ whole genome shotgun (WGS) entry which is preliminary data.</text>
</comment>
<evidence type="ECO:0000313" key="1">
    <source>
        <dbReference type="EMBL" id="MFC5665781.1"/>
    </source>
</evidence>
<gene>
    <name evidence="1" type="ORF">ACFP3U_22705</name>
</gene>
<dbReference type="EMBL" id="JBHSOF010000031">
    <property type="protein sequence ID" value="MFC5665781.1"/>
    <property type="molecule type" value="Genomic_DNA"/>
</dbReference>
<proteinExistence type="predicted"/>
<keyword evidence="2" id="KW-1185">Reference proteome</keyword>
<dbReference type="Proteomes" id="UP001595975">
    <property type="component" value="Unassembled WGS sequence"/>
</dbReference>